<proteinExistence type="predicted"/>
<sequence>MKKRGRLAEDGGKSSNADPWNQVMFAELQLRWCWFDPLSVSFWHITIRTRFSSKRRKQI</sequence>
<reference evidence="1" key="2">
    <citation type="journal article" date="2015" name="Data Brief">
        <title>Shoot transcriptome of the giant reed, Arundo donax.</title>
        <authorList>
            <person name="Barrero R.A."/>
            <person name="Guerrero F.D."/>
            <person name="Moolhuijzen P."/>
            <person name="Goolsby J.A."/>
            <person name="Tidwell J."/>
            <person name="Bellgard S.E."/>
            <person name="Bellgard M.I."/>
        </authorList>
    </citation>
    <scope>NUCLEOTIDE SEQUENCE</scope>
    <source>
        <tissue evidence="1">Shoot tissue taken approximately 20 cm above the soil surface</tissue>
    </source>
</reference>
<protein>
    <submittedName>
        <fullName evidence="1">Uncharacterized protein</fullName>
    </submittedName>
</protein>
<evidence type="ECO:0000313" key="1">
    <source>
        <dbReference type="EMBL" id="JAD70492.1"/>
    </source>
</evidence>
<name>A0A0A9CG68_ARUDO</name>
<accession>A0A0A9CG68</accession>
<reference evidence="1" key="1">
    <citation type="submission" date="2014-09" db="EMBL/GenBank/DDBJ databases">
        <authorList>
            <person name="Magalhaes I.L.F."/>
            <person name="Oliveira U."/>
            <person name="Santos F.R."/>
            <person name="Vidigal T.H.D.A."/>
            <person name="Brescovit A.D."/>
            <person name="Santos A.J."/>
        </authorList>
    </citation>
    <scope>NUCLEOTIDE SEQUENCE</scope>
    <source>
        <tissue evidence="1">Shoot tissue taken approximately 20 cm above the soil surface</tissue>
    </source>
</reference>
<organism evidence="1">
    <name type="scientific">Arundo donax</name>
    <name type="common">Giant reed</name>
    <name type="synonym">Donax arundinaceus</name>
    <dbReference type="NCBI Taxonomy" id="35708"/>
    <lineage>
        <taxon>Eukaryota</taxon>
        <taxon>Viridiplantae</taxon>
        <taxon>Streptophyta</taxon>
        <taxon>Embryophyta</taxon>
        <taxon>Tracheophyta</taxon>
        <taxon>Spermatophyta</taxon>
        <taxon>Magnoliopsida</taxon>
        <taxon>Liliopsida</taxon>
        <taxon>Poales</taxon>
        <taxon>Poaceae</taxon>
        <taxon>PACMAD clade</taxon>
        <taxon>Arundinoideae</taxon>
        <taxon>Arundineae</taxon>
        <taxon>Arundo</taxon>
    </lineage>
</organism>
<dbReference type="AlphaFoldDB" id="A0A0A9CG68"/>
<dbReference type="EMBL" id="GBRH01227403">
    <property type="protein sequence ID" value="JAD70492.1"/>
    <property type="molecule type" value="Transcribed_RNA"/>
</dbReference>